<dbReference type="Proteomes" id="UP001321475">
    <property type="component" value="Chromosome"/>
</dbReference>
<gene>
    <name evidence="3" type="ORF">GCM10025865_27710</name>
</gene>
<accession>A0ABM8G5N8</accession>
<proteinExistence type="predicted"/>
<protein>
    <submittedName>
        <fullName evidence="3">Uncharacterized protein</fullName>
    </submittedName>
</protein>
<name>A0ABM8G5N8_9CELL</name>
<feature type="transmembrane region" description="Helical" evidence="2">
    <location>
        <begin position="21"/>
        <end position="46"/>
    </location>
</feature>
<organism evidence="3 4">
    <name type="scientific">Paraoerskovia sediminicola</name>
    <dbReference type="NCBI Taxonomy" id="1138587"/>
    <lineage>
        <taxon>Bacteria</taxon>
        <taxon>Bacillati</taxon>
        <taxon>Actinomycetota</taxon>
        <taxon>Actinomycetes</taxon>
        <taxon>Micrococcales</taxon>
        <taxon>Cellulomonadaceae</taxon>
        <taxon>Paraoerskovia</taxon>
    </lineage>
</organism>
<feature type="region of interest" description="Disordered" evidence="1">
    <location>
        <begin position="58"/>
        <end position="89"/>
    </location>
</feature>
<keyword evidence="2" id="KW-1133">Transmembrane helix</keyword>
<evidence type="ECO:0000313" key="3">
    <source>
        <dbReference type="EMBL" id="BDZ43472.1"/>
    </source>
</evidence>
<dbReference type="RefSeq" id="WP_286217700.1">
    <property type="nucleotide sequence ID" value="NZ_AP027729.1"/>
</dbReference>
<keyword evidence="2" id="KW-0472">Membrane</keyword>
<evidence type="ECO:0000256" key="2">
    <source>
        <dbReference type="SAM" id="Phobius"/>
    </source>
</evidence>
<keyword evidence="4" id="KW-1185">Reference proteome</keyword>
<evidence type="ECO:0000256" key="1">
    <source>
        <dbReference type="SAM" id="MobiDB-lite"/>
    </source>
</evidence>
<feature type="compositionally biased region" description="Polar residues" evidence="1">
    <location>
        <begin position="76"/>
        <end position="89"/>
    </location>
</feature>
<sequence>MAPATPVSLKQRAGENLRTGTVGLVILTIFVGAFTGLGAVGFRWLIDAVTQVFSGTTDYSAVGLGNHPRTRGSPGSGRTSWSSPPWSAD</sequence>
<keyword evidence="2" id="KW-0812">Transmembrane</keyword>
<dbReference type="EMBL" id="AP027729">
    <property type="protein sequence ID" value="BDZ43472.1"/>
    <property type="molecule type" value="Genomic_DNA"/>
</dbReference>
<evidence type="ECO:0000313" key="4">
    <source>
        <dbReference type="Proteomes" id="UP001321475"/>
    </source>
</evidence>
<reference evidence="4" key="1">
    <citation type="journal article" date="2019" name="Int. J. Syst. Evol. Microbiol.">
        <title>The Global Catalogue of Microorganisms (GCM) 10K type strain sequencing project: providing services to taxonomists for standard genome sequencing and annotation.</title>
        <authorList>
            <consortium name="The Broad Institute Genomics Platform"/>
            <consortium name="The Broad Institute Genome Sequencing Center for Infectious Disease"/>
            <person name="Wu L."/>
            <person name="Ma J."/>
        </authorList>
    </citation>
    <scope>NUCLEOTIDE SEQUENCE [LARGE SCALE GENOMIC DNA]</scope>
    <source>
        <strain evidence="4">NBRC 108565</strain>
    </source>
</reference>